<sequence>MQMGSLMAGWDSHIPDPKAVIYQRNLSSTKGEIEAYRRSKEKVEEEHLRTIPDSSESSQEISTFAESGGRLQRSRSLPLANKREDLISVDANIGLEKLIKKNGWWASSNWAFLNDPPEIATECPSYKYASQYHITDFGSPKPDSCTKTSTRKTFSLPI</sequence>
<dbReference type="PANTHER" id="PTHR33872:SF2">
    <property type="entry name" value="DNA POLYMERASE EPSILON CATALYTIC SUBUNIT A"/>
    <property type="match status" value="1"/>
</dbReference>
<evidence type="ECO:0000256" key="1">
    <source>
        <dbReference type="SAM" id="MobiDB-lite"/>
    </source>
</evidence>
<dbReference type="OrthoDB" id="1858881at2759"/>
<dbReference type="PANTHER" id="PTHR33872">
    <property type="entry name" value="DNA POLYMERASE EPSILON CATALYTIC SUBUNIT A"/>
    <property type="match status" value="1"/>
</dbReference>
<proteinExistence type="predicted"/>
<dbReference type="OMA" id="AYWRSQK"/>
<gene>
    <name evidence="2" type="ORF">HHK36_031309</name>
</gene>
<dbReference type="EMBL" id="JABCRI010000024">
    <property type="protein sequence ID" value="KAF8377921.1"/>
    <property type="molecule type" value="Genomic_DNA"/>
</dbReference>
<organism evidence="2 3">
    <name type="scientific">Tetracentron sinense</name>
    <name type="common">Spur-leaf</name>
    <dbReference type="NCBI Taxonomy" id="13715"/>
    <lineage>
        <taxon>Eukaryota</taxon>
        <taxon>Viridiplantae</taxon>
        <taxon>Streptophyta</taxon>
        <taxon>Embryophyta</taxon>
        <taxon>Tracheophyta</taxon>
        <taxon>Spermatophyta</taxon>
        <taxon>Magnoliopsida</taxon>
        <taxon>Trochodendrales</taxon>
        <taxon>Trochodendraceae</taxon>
        <taxon>Tetracentron</taxon>
    </lineage>
</organism>
<protein>
    <submittedName>
        <fullName evidence="2">Uncharacterized protein</fullName>
    </submittedName>
</protein>
<dbReference type="AlphaFoldDB" id="A0A835D1L2"/>
<name>A0A835D1L2_TETSI</name>
<feature type="region of interest" description="Disordered" evidence="1">
    <location>
        <begin position="37"/>
        <end position="76"/>
    </location>
</feature>
<comment type="caution">
    <text evidence="2">The sequence shown here is derived from an EMBL/GenBank/DDBJ whole genome shotgun (WGS) entry which is preliminary data.</text>
</comment>
<dbReference type="Proteomes" id="UP000655225">
    <property type="component" value="Unassembled WGS sequence"/>
</dbReference>
<keyword evidence="3" id="KW-1185">Reference proteome</keyword>
<reference evidence="2 3" key="1">
    <citation type="submission" date="2020-04" db="EMBL/GenBank/DDBJ databases">
        <title>Plant Genome Project.</title>
        <authorList>
            <person name="Zhang R.-G."/>
        </authorList>
    </citation>
    <scope>NUCLEOTIDE SEQUENCE [LARGE SCALE GENOMIC DNA]</scope>
    <source>
        <strain evidence="2">YNK0</strain>
        <tissue evidence="2">Leaf</tissue>
    </source>
</reference>
<accession>A0A835D1L2</accession>
<evidence type="ECO:0000313" key="3">
    <source>
        <dbReference type="Proteomes" id="UP000655225"/>
    </source>
</evidence>
<feature type="compositionally biased region" description="Polar residues" evidence="1">
    <location>
        <begin position="52"/>
        <end position="65"/>
    </location>
</feature>
<feature type="compositionally biased region" description="Basic and acidic residues" evidence="1">
    <location>
        <begin position="37"/>
        <end position="50"/>
    </location>
</feature>
<evidence type="ECO:0000313" key="2">
    <source>
        <dbReference type="EMBL" id="KAF8377921.1"/>
    </source>
</evidence>